<evidence type="ECO:0000259" key="4">
    <source>
        <dbReference type="PROSITE" id="PS51077"/>
    </source>
</evidence>
<dbReference type="Pfam" id="PF01614">
    <property type="entry name" value="IclR_C"/>
    <property type="match status" value="1"/>
</dbReference>
<reference evidence="6 7" key="1">
    <citation type="submission" date="2020-08" db="EMBL/GenBank/DDBJ databases">
        <title>Aquariorum lacteus gen. nov., sp. nov., a new member of the family Comamonadaceae, isolated from freshwater aquarium.</title>
        <authorList>
            <person name="Chun S.-J."/>
        </authorList>
    </citation>
    <scope>NUCLEOTIDE SEQUENCE [LARGE SCALE GENOMIC DNA]</scope>
    <source>
        <strain evidence="6 7">SJAQ100</strain>
    </source>
</reference>
<evidence type="ECO:0000256" key="1">
    <source>
        <dbReference type="ARBA" id="ARBA00023015"/>
    </source>
</evidence>
<gene>
    <name evidence="6" type="ORF">H4F90_06595</name>
</gene>
<dbReference type="RefSeq" id="WP_182662580.1">
    <property type="nucleotide sequence ID" value="NZ_JACIVI010000001.1"/>
</dbReference>
<proteinExistence type="predicted"/>
<dbReference type="PANTHER" id="PTHR30136">
    <property type="entry name" value="HELIX-TURN-HELIX TRANSCRIPTIONAL REGULATOR, ICLR FAMILY"/>
    <property type="match status" value="1"/>
</dbReference>
<sequence length="256" mass="28349">MNRTENPTPTIQVIERMFSLIDVLARHPDPVSLKVLSEQTGLHPSTAHRILNDLAVGRFVDRPEAGSYRLGMRLLELGNLVKARLDVREAAIGPMRELHRLTQQPVNLSVRQGDEIVYIERTYSERSGMQVVRAVGGRAPLHLTSVGKLFLAHDDPQRVRAYATRTGLAGHTRNSLTELATLEREIARVQSSGVARDNEELELGVRCMAAGIYDDQGKLVAGLSISAPADRLEESWLERLRTTASEISLKLGHQPA</sequence>
<dbReference type="SUPFAM" id="SSF46785">
    <property type="entry name" value="Winged helix' DNA-binding domain"/>
    <property type="match status" value="1"/>
</dbReference>
<dbReference type="InterPro" id="IPR036390">
    <property type="entry name" value="WH_DNA-bd_sf"/>
</dbReference>
<keyword evidence="7" id="KW-1185">Reference proteome</keyword>
<dbReference type="SUPFAM" id="SSF55781">
    <property type="entry name" value="GAF domain-like"/>
    <property type="match status" value="1"/>
</dbReference>
<evidence type="ECO:0000256" key="2">
    <source>
        <dbReference type="ARBA" id="ARBA00023125"/>
    </source>
</evidence>
<dbReference type="PROSITE" id="PS51078">
    <property type="entry name" value="ICLR_ED"/>
    <property type="match status" value="1"/>
</dbReference>
<feature type="domain" description="IclR-ED" evidence="5">
    <location>
        <begin position="73"/>
        <end position="253"/>
    </location>
</feature>
<comment type="caution">
    <text evidence="6">The sequence shown here is derived from an EMBL/GenBank/DDBJ whole genome shotgun (WGS) entry which is preliminary data.</text>
</comment>
<dbReference type="PANTHER" id="PTHR30136:SF35">
    <property type="entry name" value="HTH-TYPE TRANSCRIPTIONAL REGULATOR RV1719"/>
    <property type="match status" value="1"/>
</dbReference>
<dbReference type="Gene3D" id="1.10.10.10">
    <property type="entry name" value="Winged helix-like DNA-binding domain superfamily/Winged helix DNA-binding domain"/>
    <property type="match status" value="1"/>
</dbReference>
<evidence type="ECO:0000256" key="3">
    <source>
        <dbReference type="ARBA" id="ARBA00023163"/>
    </source>
</evidence>
<dbReference type="GO" id="GO:0003677">
    <property type="term" value="F:DNA binding"/>
    <property type="evidence" value="ECO:0007669"/>
    <property type="project" value="UniProtKB-KW"/>
</dbReference>
<keyword evidence="3" id="KW-0804">Transcription</keyword>
<name>A0A839HHI7_9BURK</name>
<feature type="domain" description="HTH iclR-type" evidence="4">
    <location>
        <begin position="11"/>
        <end position="72"/>
    </location>
</feature>
<dbReference type="InterPro" id="IPR005471">
    <property type="entry name" value="Tscrpt_reg_IclR_N"/>
</dbReference>
<evidence type="ECO:0000313" key="7">
    <source>
        <dbReference type="Proteomes" id="UP000586093"/>
    </source>
</evidence>
<dbReference type="PROSITE" id="PS51077">
    <property type="entry name" value="HTH_ICLR"/>
    <property type="match status" value="1"/>
</dbReference>
<evidence type="ECO:0000313" key="6">
    <source>
        <dbReference type="EMBL" id="MBB1161645.1"/>
    </source>
</evidence>
<dbReference type="Pfam" id="PF09339">
    <property type="entry name" value="HTH_IclR"/>
    <property type="match status" value="1"/>
</dbReference>
<dbReference type="InterPro" id="IPR036388">
    <property type="entry name" value="WH-like_DNA-bd_sf"/>
</dbReference>
<evidence type="ECO:0000259" key="5">
    <source>
        <dbReference type="PROSITE" id="PS51078"/>
    </source>
</evidence>
<dbReference type="InterPro" id="IPR029016">
    <property type="entry name" value="GAF-like_dom_sf"/>
</dbReference>
<dbReference type="AlphaFoldDB" id="A0A839HHI7"/>
<dbReference type="EMBL" id="JACIVI010000001">
    <property type="protein sequence ID" value="MBB1161645.1"/>
    <property type="molecule type" value="Genomic_DNA"/>
</dbReference>
<dbReference type="Proteomes" id="UP000586093">
    <property type="component" value="Unassembled WGS sequence"/>
</dbReference>
<keyword evidence="1" id="KW-0805">Transcription regulation</keyword>
<organism evidence="6 7">
    <name type="scientific">Aquariibacter albus</name>
    <dbReference type="NCBI Taxonomy" id="2759899"/>
    <lineage>
        <taxon>Bacteria</taxon>
        <taxon>Pseudomonadati</taxon>
        <taxon>Pseudomonadota</taxon>
        <taxon>Betaproteobacteria</taxon>
        <taxon>Burkholderiales</taxon>
        <taxon>Sphaerotilaceae</taxon>
        <taxon>Aquariibacter</taxon>
    </lineage>
</organism>
<keyword evidence="2" id="KW-0238">DNA-binding</keyword>
<protein>
    <submittedName>
        <fullName evidence="6">IclR family transcriptional regulator</fullName>
    </submittedName>
</protein>
<dbReference type="Gene3D" id="3.30.450.40">
    <property type="match status" value="1"/>
</dbReference>
<dbReference type="InterPro" id="IPR014757">
    <property type="entry name" value="Tscrpt_reg_IclR_C"/>
</dbReference>
<dbReference type="GO" id="GO:0045892">
    <property type="term" value="P:negative regulation of DNA-templated transcription"/>
    <property type="evidence" value="ECO:0007669"/>
    <property type="project" value="TreeGrafter"/>
</dbReference>
<dbReference type="GO" id="GO:0003700">
    <property type="term" value="F:DNA-binding transcription factor activity"/>
    <property type="evidence" value="ECO:0007669"/>
    <property type="project" value="TreeGrafter"/>
</dbReference>
<accession>A0A839HHI7</accession>
<dbReference type="SMART" id="SM00346">
    <property type="entry name" value="HTH_ICLR"/>
    <property type="match status" value="1"/>
</dbReference>
<dbReference type="InterPro" id="IPR050707">
    <property type="entry name" value="HTH_MetabolicPath_Reg"/>
</dbReference>